<name>A0ACB5STY9_AMBMO</name>
<evidence type="ECO:0000313" key="2">
    <source>
        <dbReference type="Proteomes" id="UP001165064"/>
    </source>
</evidence>
<proteinExistence type="predicted"/>
<dbReference type="Proteomes" id="UP001165064">
    <property type="component" value="Unassembled WGS sequence"/>
</dbReference>
<protein>
    <submittedName>
        <fullName evidence="1">Unnamed protein product</fullName>
    </submittedName>
</protein>
<organism evidence="1 2">
    <name type="scientific">Ambrosiozyma monospora</name>
    <name type="common">Yeast</name>
    <name type="synonym">Endomycopsis monosporus</name>
    <dbReference type="NCBI Taxonomy" id="43982"/>
    <lineage>
        <taxon>Eukaryota</taxon>
        <taxon>Fungi</taxon>
        <taxon>Dikarya</taxon>
        <taxon>Ascomycota</taxon>
        <taxon>Saccharomycotina</taxon>
        <taxon>Pichiomycetes</taxon>
        <taxon>Pichiales</taxon>
        <taxon>Pichiaceae</taxon>
        <taxon>Ambrosiozyma</taxon>
    </lineage>
</organism>
<gene>
    <name evidence="1" type="ORF">Amon02_000112700</name>
</gene>
<dbReference type="EMBL" id="BSXS01000506">
    <property type="protein sequence ID" value="GME72773.1"/>
    <property type="molecule type" value="Genomic_DNA"/>
</dbReference>
<comment type="caution">
    <text evidence="1">The sequence shown here is derived from an EMBL/GenBank/DDBJ whole genome shotgun (WGS) entry which is preliminary data.</text>
</comment>
<reference evidence="1" key="1">
    <citation type="submission" date="2023-04" db="EMBL/GenBank/DDBJ databases">
        <title>Ambrosiozyma monospora NBRC 10751.</title>
        <authorList>
            <person name="Ichikawa N."/>
            <person name="Sato H."/>
            <person name="Tonouchi N."/>
        </authorList>
    </citation>
    <scope>NUCLEOTIDE SEQUENCE</scope>
    <source>
        <strain evidence="1">NBRC 10751</strain>
    </source>
</reference>
<evidence type="ECO:0000313" key="1">
    <source>
        <dbReference type="EMBL" id="GME72773.1"/>
    </source>
</evidence>
<sequence length="123" mass="14225">MKVTFNRHYNFIFQLPAEKKLKLIDYMGYCYMESQTGTKNLAMTEYSSNDYFTQLFKFGYGNTWLYFSTGEDQSVTEYLEGMSYWIYPVFPTMIQADSTAAGYKYVSEISITVNTMGNGLPSV</sequence>
<accession>A0ACB5STY9</accession>
<keyword evidence="2" id="KW-1185">Reference proteome</keyword>